<keyword evidence="2" id="KW-0547">Nucleotide-binding</keyword>
<dbReference type="InterPro" id="IPR038729">
    <property type="entry name" value="Rad50/SbcC_AAA"/>
</dbReference>
<evidence type="ECO:0000313" key="3">
    <source>
        <dbReference type="Proteomes" id="UP000199579"/>
    </source>
</evidence>
<dbReference type="RefSeq" id="WP_090941604.1">
    <property type="nucleotide sequence ID" value="NZ_FOSX01000058.1"/>
</dbReference>
<protein>
    <submittedName>
        <fullName evidence="2">Predicted ATP-binding protein involved in virulence</fullName>
    </submittedName>
</protein>
<accession>A0A1I4F445</accession>
<dbReference type="SUPFAM" id="SSF52540">
    <property type="entry name" value="P-loop containing nucleoside triphosphate hydrolases"/>
    <property type="match status" value="1"/>
</dbReference>
<dbReference type="GO" id="GO:0006302">
    <property type="term" value="P:double-strand break repair"/>
    <property type="evidence" value="ECO:0007669"/>
    <property type="project" value="InterPro"/>
</dbReference>
<gene>
    <name evidence="2" type="ORF">SAMN04244574_03153</name>
</gene>
<sequence>MKLDKLRVQNYRCFGEFEIDLHEKLTVLIAPNGGGKTTLLDAARVALWPFVKGFDLGSQTGKMATIQIDDVRLALLSEGNMESQTPSAIEAWGDWSASERNRHWLQQRSSLKKGTNTTGDAAVRAMTAHGKSLESQVRSDQQVTLPLVSYLGTSRLWFEGRFTSAAAETTLDKSEYSRTSGYLNCLSYSSSFKAFTAWYGWIYRSYREEQLIALEKNTELSAKGQRFAQIVEAIKTSIDTLIEASTGWHSLEYSASHHQQLVMHHPVQGVLPVDMLSDGLRNAIAMVADLAFRACKLNPHLGARAPLETSGVALIDEVDMFLHPQWQQTILASLQAAFPNLQFIVTTHSPQVLSTVRRENIRILGPDASGRMVASQPLARTYGEPSGDVLHSVMLVDPQPPVAEKPDLQHLTELVDQGRYDESEALQLMQKLLAALGEQHPQLQRLQRSIQRQRALKG</sequence>
<dbReference type="GO" id="GO:0005524">
    <property type="term" value="F:ATP binding"/>
    <property type="evidence" value="ECO:0007669"/>
    <property type="project" value="UniProtKB-KW"/>
</dbReference>
<dbReference type="InterPro" id="IPR027417">
    <property type="entry name" value="P-loop_NTPase"/>
</dbReference>
<keyword evidence="2" id="KW-0067">ATP-binding</keyword>
<proteinExistence type="predicted"/>
<dbReference type="GO" id="GO:0016887">
    <property type="term" value="F:ATP hydrolysis activity"/>
    <property type="evidence" value="ECO:0007669"/>
    <property type="project" value="InterPro"/>
</dbReference>
<organism evidence="2 3">
    <name type="scientific">Azotobacter beijerinckii</name>
    <dbReference type="NCBI Taxonomy" id="170623"/>
    <lineage>
        <taxon>Bacteria</taxon>
        <taxon>Pseudomonadati</taxon>
        <taxon>Pseudomonadota</taxon>
        <taxon>Gammaproteobacteria</taxon>
        <taxon>Pseudomonadales</taxon>
        <taxon>Pseudomonadaceae</taxon>
        <taxon>Azotobacter</taxon>
    </lineage>
</organism>
<dbReference type="EMBL" id="FOSX01000058">
    <property type="protein sequence ID" value="SFL11161.1"/>
    <property type="molecule type" value="Genomic_DNA"/>
</dbReference>
<feature type="domain" description="Rad50/SbcC-type AAA" evidence="1">
    <location>
        <begin position="5"/>
        <end position="180"/>
    </location>
</feature>
<dbReference type="Gene3D" id="3.40.50.300">
    <property type="entry name" value="P-loop containing nucleotide triphosphate hydrolases"/>
    <property type="match status" value="2"/>
</dbReference>
<dbReference type="PANTHER" id="PTHR32182">
    <property type="entry name" value="DNA REPLICATION AND REPAIR PROTEIN RECF"/>
    <property type="match status" value="1"/>
</dbReference>
<evidence type="ECO:0000259" key="1">
    <source>
        <dbReference type="Pfam" id="PF13476"/>
    </source>
</evidence>
<dbReference type="GO" id="GO:0000731">
    <property type="term" value="P:DNA synthesis involved in DNA repair"/>
    <property type="evidence" value="ECO:0007669"/>
    <property type="project" value="TreeGrafter"/>
</dbReference>
<dbReference type="Proteomes" id="UP000199579">
    <property type="component" value="Unassembled WGS sequence"/>
</dbReference>
<reference evidence="2 3" key="1">
    <citation type="submission" date="2016-10" db="EMBL/GenBank/DDBJ databases">
        <authorList>
            <person name="de Groot N.N."/>
        </authorList>
    </citation>
    <scope>NUCLEOTIDE SEQUENCE [LARGE SCALE GENOMIC DNA]</scope>
    <source>
        <strain evidence="2 3">DSM 381</strain>
    </source>
</reference>
<dbReference type="Pfam" id="PF13476">
    <property type="entry name" value="AAA_23"/>
    <property type="match status" value="1"/>
</dbReference>
<dbReference type="PANTHER" id="PTHR32182:SF23">
    <property type="entry name" value="ATP BINDING PROTEIN"/>
    <property type="match status" value="1"/>
</dbReference>
<name>A0A1I4F445_9GAMM</name>
<dbReference type="AlphaFoldDB" id="A0A1I4F445"/>
<evidence type="ECO:0000313" key="2">
    <source>
        <dbReference type="EMBL" id="SFL11161.1"/>
    </source>
</evidence>